<name>A0A0F9NWK4_9ZZZZ</name>
<gene>
    <name evidence="2" type="ORF">LCGC14_0900470</name>
</gene>
<organism evidence="2">
    <name type="scientific">marine sediment metagenome</name>
    <dbReference type="NCBI Taxonomy" id="412755"/>
    <lineage>
        <taxon>unclassified sequences</taxon>
        <taxon>metagenomes</taxon>
        <taxon>ecological metagenomes</taxon>
    </lineage>
</organism>
<comment type="caution">
    <text evidence="2">The sequence shown here is derived from an EMBL/GenBank/DDBJ whole genome shotgun (WGS) entry which is preliminary data.</text>
</comment>
<feature type="compositionally biased region" description="Acidic residues" evidence="1">
    <location>
        <begin position="89"/>
        <end position="103"/>
    </location>
</feature>
<evidence type="ECO:0000256" key="1">
    <source>
        <dbReference type="SAM" id="MobiDB-lite"/>
    </source>
</evidence>
<proteinExistence type="predicted"/>
<reference evidence="2" key="1">
    <citation type="journal article" date="2015" name="Nature">
        <title>Complex archaea that bridge the gap between prokaryotes and eukaryotes.</title>
        <authorList>
            <person name="Spang A."/>
            <person name="Saw J.H."/>
            <person name="Jorgensen S.L."/>
            <person name="Zaremba-Niedzwiedzka K."/>
            <person name="Martijn J."/>
            <person name="Lind A.E."/>
            <person name="van Eijk R."/>
            <person name="Schleper C."/>
            <person name="Guy L."/>
            <person name="Ettema T.J."/>
        </authorList>
    </citation>
    <scope>NUCLEOTIDE SEQUENCE</scope>
</reference>
<dbReference type="EMBL" id="LAZR01002931">
    <property type="protein sequence ID" value="KKN23875.1"/>
    <property type="molecule type" value="Genomic_DNA"/>
</dbReference>
<dbReference type="AlphaFoldDB" id="A0A0F9NWK4"/>
<evidence type="ECO:0000313" key="2">
    <source>
        <dbReference type="EMBL" id="KKN23875.1"/>
    </source>
</evidence>
<protein>
    <submittedName>
        <fullName evidence="2">Uncharacterized protein</fullName>
    </submittedName>
</protein>
<accession>A0A0F9NWK4</accession>
<sequence>MFEKITKVENKKVEEIIKEHHLKGNYGFFVLEDEPNKLKVSRINGRMKLNVDDIKKVDKMFDGLIDKKTSYIRDDDLYLDFNYFGSSDGSEETEVEGEDDEIPETYFYK</sequence>
<feature type="region of interest" description="Disordered" evidence="1">
    <location>
        <begin position="86"/>
        <end position="109"/>
    </location>
</feature>